<organism evidence="1 2">
    <name type="scientific">Brachionus plicatilis</name>
    <name type="common">Marine rotifer</name>
    <name type="synonym">Brachionus muelleri</name>
    <dbReference type="NCBI Taxonomy" id="10195"/>
    <lineage>
        <taxon>Eukaryota</taxon>
        <taxon>Metazoa</taxon>
        <taxon>Spiralia</taxon>
        <taxon>Gnathifera</taxon>
        <taxon>Rotifera</taxon>
        <taxon>Eurotatoria</taxon>
        <taxon>Monogononta</taxon>
        <taxon>Pseudotrocha</taxon>
        <taxon>Ploima</taxon>
        <taxon>Brachionidae</taxon>
        <taxon>Brachionus</taxon>
    </lineage>
</organism>
<name>A0A3M7Q2E2_BRAPC</name>
<comment type="caution">
    <text evidence="1">The sequence shown here is derived from an EMBL/GenBank/DDBJ whole genome shotgun (WGS) entry which is preliminary data.</text>
</comment>
<evidence type="ECO:0000313" key="1">
    <source>
        <dbReference type="EMBL" id="RNA05600.1"/>
    </source>
</evidence>
<dbReference type="Proteomes" id="UP000276133">
    <property type="component" value="Unassembled WGS sequence"/>
</dbReference>
<reference evidence="1 2" key="1">
    <citation type="journal article" date="2018" name="Sci. Rep.">
        <title>Genomic signatures of local adaptation to the degree of environmental predictability in rotifers.</title>
        <authorList>
            <person name="Franch-Gras L."/>
            <person name="Hahn C."/>
            <person name="Garcia-Roger E.M."/>
            <person name="Carmona M.J."/>
            <person name="Serra M."/>
            <person name="Gomez A."/>
        </authorList>
    </citation>
    <scope>NUCLEOTIDE SEQUENCE [LARGE SCALE GENOMIC DNA]</scope>
    <source>
        <strain evidence="1">HYR1</strain>
    </source>
</reference>
<dbReference type="EMBL" id="REGN01007666">
    <property type="protein sequence ID" value="RNA05600.1"/>
    <property type="molecule type" value="Genomic_DNA"/>
</dbReference>
<evidence type="ECO:0000313" key="2">
    <source>
        <dbReference type="Proteomes" id="UP000276133"/>
    </source>
</evidence>
<keyword evidence="2" id="KW-1185">Reference proteome</keyword>
<sequence length="107" mass="13160">MEQNINFNRLKFQIYKRIKQNIIKFLKCKKRNDFCKRNCNKLNDIFKIKISRQTVSYYRKKIDICFQFCKIQYKTKVMQHPKLHQISKTAKFKELNRNLISIYSSLT</sequence>
<gene>
    <name evidence="1" type="ORF">BpHYR1_052599</name>
</gene>
<dbReference type="AlphaFoldDB" id="A0A3M7Q2E2"/>
<proteinExistence type="predicted"/>
<accession>A0A3M7Q2E2</accession>
<protein>
    <submittedName>
        <fullName evidence="1">Uncharacterized protein</fullName>
    </submittedName>
</protein>